<dbReference type="Gene3D" id="1.10.443.10">
    <property type="entry name" value="Intergrase catalytic core"/>
    <property type="match status" value="1"/>
</dbReference>
<evidence type="ECO:0000313" key="5">
    <source>
        <dbReference type="EMBL" id="MBB3875280.1"/>
    </source>
</evidence>
<accession>A0AAW3TQG9</accession>
<proteinExistence type="predicted"/>
<dbReference type="AlphaFoldDB" id="A0AAW3TQG9"/>
<comment type="caution">
    <text evidence="5">The sequence shown here is derived from an EMBL/GenBank/DDBJ whole genome shotgun (WGS) entry which is preliminary data.</text>
</comment>
<dbReference type="SUPFAM" id="SSF56349">
    <property type="entry name" value="DNA breaking-rejoining enzymes"/>
    <property type="match status" value="1"/>
</dbReference>
<dbReference type="Proteomes" id="UP000528945">
    <property type="component" value="Unassembled WGS sequence"/>
</dbReference>
<dbReference type="GO" id="GO:0003677">
    <property type="term" value="F:DNA binding"/>
    <property type="evidence" value="ECO:0007669"/>
    <property type="project" value="InterPro"/>
</dbReference>
<reference evidence="5 6" key="1">
    <citation type="submission" date="2020-08" db="EMBL/GenBank/DDBJ databases">
        <title>Genomic Encyclopedia of Type Strains, Phase IV (KMG-IV): sequencing the most valuable type-strain genomes for metagenomic binning, comparative biology and taxonomic classification.</title>
        <authorList>
            <person name="Goeker M."/>
        </authorList>
    </citation>
    <scope>NUCLEOTIDE SEQUENCE [LARGE SCALE GENOMIC DNA]</scope>
    <source>
        <strain evidence="5 6">DSM 15581</strain>
    </source>
</reference>
<dbReference type="InterPro" id="IPR050090">
    <property type="entry name" value="Tyrosine_recombinase_XerCD"/>
</dbReference>
<gene>
    <name evidence="5" type="ORF">GGR47_001515</name>
</gene>
<keyword evidence="6" id="KW-1185">Reference proteome</keyword>
<keyword evidence="2" id="KW-0233">DNA recombination</keyword>
<evidence type="ECO:0000256" key="1">
    <source>
        <dbReference type="ARBA" id="ARBA00022908"/>
    </source>
</evidence>
<dbReference type="CDD" id="cd00796">
    <property type="entry name" value="INT_Rci_Hp1_C"/>
    <property type="match status" value="1"/>
</dbReference>
<dbReference type="GO" id="GO:0015074">
    <property type="term" value="P:DNA integration"/>
    <property type="evidence" value="ECO:0007669"/>
    <property type="project" value="UniProtKB-KW"/>
</dbReference>
<feature type="region of interest" description="Disordered" evidence="3">
    <location>
        <begin position="28"/>
        <end position="55"/>
    </location>
</feature>
<dbReference type="PANTHER" id="PTHR30349:SF64">
    <property type="entry name" value="PROPHAGE INTEGRASE INTD-RELATED"/>
    <property type="match status" value="1"/>
</dbReference>
<keyword evidence="1" id="KW-0229">DNA integration</keyword>
<protein>
    <submittedName>
        <fullName evidence="5">Integrase</fullName>
    </submittedName>
</protein>
<organism evidence="5 6">
    <name type="scientific">Sphingomonas aquatilis</name>
    <dbReference type="NCBI Taxonomy" id="93063"/>
    <lineage>
        <taxon>Bacteria</taxon>
        <taxon>Pseudomonadati</taxon>
        <taxon>Pseudomonadota</taxon>
        <taxon>Alphaproteobacteria</taxon>
        <taxon>Sphingomonadales</taxon>
        <taxon>Sphingomonadaceae</taxon>
        <taxon>Sphingomonas</taxon>
    </lineage>
</organism>
<dbReference type="EMBL" id="JACIDB010000002">
    <property type="protein sequence ID" value="MBB3875280.1"/>
    <property type="molecule type" value="Genomic_DNA"/>
</dbReference>
<dbReference type="PANTHER" id="PTHR30349">
    <property type="entry name" value="PHAGE INTEGRASE-RELATED"/>
    <property type="match status" value="1"/>
</dbReference>
<dbReference type="Pfam" id="PF00589">
    <property type="entry name" value="Phage_integrase"/>
    <property type="match status" value="1"/>
</dbReference>
<name>A0AAW3TQG9_9SPHN</name>
<evidence type="ECO:0000313" key="6">
    <source>
        <dbReference type="Proteomes" id="UP000528945"/>
    </source>
</evidence>
<dbReference type="InterPro" id="IPR011010">
    <property type="entry name" value="DNA_brk_join_enz"/>
</dbReference>
<feature type="domain" description="Tyr recombinase" evidence="4">
    <location>
        <begin position="156"/>
        <end position="344"/>
    </location>
</feature>
<dbReference type="InterPro" id="IPR013762">
    <property type="entry name" value="Integrase-like_cat_sf"/>
</dbReference>
<sequence length="365" mass="40971">MSIYKPKNSPYFHFDFVWKGRRFHGSTGAKTRRAAERVEETERAKARNGGNARPPITLDEACGLYEDKAGDLPSWNDSERTIGILIEAQGAGALLSEITQRDLLALVAKRRNGRVNASVNREIEVWRAIWRWAAKARYDVGEMPDWGALMLKVVDKAPRELSAAEETALFEEIRGDLYDFCDFALKAGWRKSEVMGLRWSDVDLGARTAGTRIKGGDVVRRPLTQDMLLIIANQPKVGPFVFTYKAVRTKSAFVDKLGRKQPARKKGERYPMTATVIRKPWAAALANAGVEDFRFHDLRHTRGTRILRATGNLKAAQRALAHKSIKTTLRYAHATDDDVRDALDASDVSRVDRPNTKHASARKAD</sequence>
<feature type="compositionally biased region" description="Basic and acidic residues" evidence="3">
    <location>
        <begin position="33"/>
        <end position="45"/>
    </location>
</feature>
<dbReference type="RefSeq" id="WP_147036069.1">
    <property type="nucleotide sequence ID" value="NZ_JACIDB010000002.1"/>
</dbReference>
<evidence type="ECO:0000256" key="2">
    <source>
        <dbReference type="ARBA" id="ARBA00023172"/>
    </source>
</evidence>
<evidence type="ECO:0000256" key="3">
    <source>
        <dbReference type="SAM" id="MobiDB-lite"/>
    </source>
</evidence>
<dbReference type="GO" id="GO:0006310">
    <property type="term" value="P:DNA recombination"/>
    <property type="evidence" value="ECO:0007669"/>
    <property type="project" value="UniProtKB-KW"/>
</dbReference>
<dbReference type="PROSITE" id="PS51898">
    <property type="entry name" value="TYR_RECOMBINASE"/>
    <property type="match status" value="1"/>
</dbReference>
<dbReference type="InterPro" id="IPR002104">
    <property type="entry name" value="Integrase_catalytic"/>
</dbReference>
<evidence type="ECO:0000259" key="4">
    <source>
        <dbReference type="PROSITE" id="PS51898"/>
    </source>
</evidence>